<evidence type="ECO:0000313" key="4">
    <source>
        <dbReference type="Proteomes" id="UP000054516"/>
    </source>
</evidence>
<dbReference type="Proteomes" id="UP000054516">
    <property type="component" value="Unassembled WGS sequence"/>
</dbReference>
<name>A0A1W2TMB3_ROSNE</name>
<proteinExistence type="predicted"/>
<dbReference type="InterPro" id="IPR057684">
    <property type="entry name" value="DUF7924"/>
</dbReference>
<feature type="compositionally biased region" description="Basic residues" evidence="1">
    <location>
        <begin position="1"/>
        <end position="10"/>
    </location>
</feature>
<dbReference type="EMBL" id="DF977485">
    <property type="protein sequence ID" value="GAP89469.1"/>
    <property type="molecule type" value="Genomic_DNA"/>
</dbReference>
<organism evidence="3">
    <name type="scientific">Rosellinia necatrix</name>
    <name type="common">White root-rot fungus</name>
    <dbReference type="NCBI Taxonomy" id="77044"/>
    <lineage>
        <taxon>Eukaryota</taxon>
        <taxon>Fungi</taxon>
        <taxon>Dikarya</taxon>
        <taxon>Ascomycota</taxon>
        <taxon>Pezizomycotina</taxon>
        <taxon>Sordariomycetes</taxon>
        <taxon>Xylariomycetidae</taxon>
        <taxon>Xylariales</taxon>
        <taxon>Xylariaceae</taxon>
        <taxon>Rosellinia</taxon>
    </lineage>
</organism>
<feature type="compositionally biased region" description="Basic and acidic residues" evidence="1">
    <location>
        <begin position="470"/>
        <end position="487"/>
    </location>
</feature>
<evidence type="ECO:0000259" key="2">
    <source>
        <dbReference type="Pfam" id="PF25545"/>
    </source>
</evidence>
<dbReference type="OMA" id="VEEHEDC"/>
<evidence type="ECO:0000256" key="1">
    <source>
        <dbReference type="SAM" id="MobiDB-lite"/>
    </source>
</evidence>
<accession>A0A1W2TMB3</accession>
<feature type="region of interest" description="Disordered" evidence="1">
    <location>
        <begin position="430"/>
        <end position="487"/>
    </location>
</feature>
<sequence>MARPQSQKRQRSVDSTSGDHQCKRRKLCVHHRHHHHRPNFPPQFWDNLSKVWLTPRALRELDRRNCIAPPPKPAITEAVYSKDLVQFASQGGPDLRHLRGWQDPMSNTMTSNPTAKSYKHPRCICVTGEGHGDEKIPRSSAYDSDFEQHLKDHGIFMQLKSKGPTNYAEIRARIERRRPSLSPSLITESVLESFQSKNEDKSEASIVTKVIPFLSGGTDIPFEVNLRLSNLEPLTHGTTVPPMPDYLEGTQTRHIPQQIMDDLNKVIMPSSYGNVLAIPNFFVEIKSHSGSLDVTSRQICYDGAYGARAMHSLQNYNRKQPVYDNSAYTFSAAYYGGLLRLFAHYPTAPVTPGGQPEYYMTRITSIDTTGEVEDLIRGATAFRNLRELAKEFRDNLVEAADARAAPVNAPTCQGGSANINEVATMSVSVETEEGPQNVNQAPAAIGSGGSSANLAKTVDADKTSRKRSRQRENSLADSTEDHGQSEV</sequence>
<dbReference type="STRING" id="77044.A0A1W2TMB3"/>
<dbReference type="Pfam" id="PF25545">
    <property type="entry name" value="DUF7924"/>
    <property type="match status" value="1"/>
</dbReference>
<feature type="region of interest" description="Disordered" evidence="1">
    <location>
        <begin position="1"/>
        <end position="23"/>
    </location>
</feature>
<feature type="domain" description="DUF7924" evidence="2">
    <location>
        <begin position="225"/>
        <end position="385"/>
    </location>
</feature>
<dbReference type="AlphaFoldDB" id="A0A1W2TMB3"/>
<dbReference type="OrthoDB" id="5336565at2759"/>
<evidence type="ECO:0000313" key="3">
    <source>
        <dbReference type="EMBL" id="GAP89469.1"/>
    </source>
</evidence>
<protein>
    <recommendedName>
        <fullName evidence="2">DUF7924 domain-containing protein</fullName>
    </recommendedName>
</protein>
<feature type="compositionally biased region" description="Polar residues" evidence="1">
    <location>
        <begin position="430"/>
        <end position="440"/>
    </location>
</feature>
<reference evidence="3" key="1">
    <citation type="submission" date="2016-03" db="EMBL/GenBank/DDBJ databases">
        <title>Draft genome sequence of Rosellinia necatrix.</title>
        <authorList>
            <person name="Kanematsu S."/>
        </authorList>
    </citation>
    <scope>NUCLEOTIDE SEQUENCE [LARGE SCALE GENOMIC DNA]</scope>
    <source>
        <strain evidence="3">W97</strain>
    </source>
</reference>
<keyword evidence="4" id="KW-1185">Reference proteome</keyword>
<gene>
    <name evidence="3" type="ORF">SAMD00023353_4001120</name>
</gene>